<dbReference type="EMBL" id="CP104395">
    <property type="protein sequence ID" value="WEL19680.1"/>
    <property type="molecule type" value="Genomic_DNA"/>
</dbReference>
<evidence type="ECO:0000313" key="1">
    <source>
        <dbReference type="EMBL" id="WEL19680.1"/>
    </source>
</evidence>
<reference evidence="1 2" key="1">
    <citation type="submission" date="2022-09" db="EMBL/GenBank/DDBJ databases">
        <title>Xylan utilization by haloarchaea-nanohaloarchaea associations.</title>
        <authorList>
            <person name="Yakimov M."/>
        </authorList>
    </citation>
    <scope>NUCLEOTIDE SEQUENCE [LARGE SCALE GENOMIC DNA]</scope>
    <source>
        <strain evidence="1 2">SVXNc</strain>
    </source>
</reference>
<proteinExistence type="predicted"/>
<gene>
    <name evidence="1" type="ORF">SVXNc_0666</name>
</gene>
<keyword evidence="2" id="KW-1185">Reference proteome</keyword>
<name>A0ABY8CI32_9ARCH</name>
<dbReference type="RefSeq" id="WP_347721514.1">
    <property type="nucleotide sequence ID" value="NZ_CP104395.1"/>
</dbReference>
<evidence type="ECO:0000313" key="2">
    <source>
        <dbReference type="Proteomes" id="UP001218034"/>
    </source>
</evidence>
<dbReference type="GeneID" id="90590103"/>
<organism evidence="1 2">
    <name type="scientific">Candidatus Nanohalococcus occultus</name>
    <dbReference type="NCBI Taxonomy" id="2978047"/>
    <lineage>
        <taxon>Archaea</taxon>
        <taxon>Candidatus Nanohalarchaeota</taxon>
        <taxon>Candidatus Nanohalarchaeota incertae sedis</taxon>
        <taxon>Candidatus Nanohalococcus</taxon>
    </lineage>
</organism>
<sequence length="53" mass="6290">MNIEAELPEDFDELSDEKKVEELEELEKKIDDTDDAGMVKKRMIQELKRKYSS</sequence>
<protein>
    <submittedName>
        <fullName evidence="1">Uncharacterized protein</fullName>
    </submittedName>
</protein>
<dbReference type="Proteomes" id="UP001218034">
    <property type="component" value="Chromosome"/>
</dbReference>
<accession>A0ABY8CI32</accession>